<reference evidence="3" key="1">
    <citation type="submission" date="2022-10" db="EMBL/GenBank/DDBJ databases">
        <title>Tapping the CABI collections for fungal endophytes: first genome assemblies for Collariella, Neodidymelliopsis, Ascochyta clinopodiicola, Didymella pomorum, Didymosphaeria variabile, Neocosmospora piperis and Neocucurbitaria cava.</title>
        <authorList>
            <person name="Hill R."/>
        </authorList>
    </citation>
    <scope>NUCLEOTIDE SEQUENCE</scope>
    <source>
        <strain evidence="3">IMI 355082</strain>
    </source>
</reference>
<comment type="caution">
    <text evidence="3">The sequence shown here is derived from an EMBL/GenBank/DDBJ whole genome shotgun (WGS) entry which is preliminary data.</text>
</comment>
<feature type="region of interest" description="Disordered" evidence="2">
    <location>
        <begin position="411"/>
        <end position="445"/>
    </location>
</feature>
<organism evidence="3 4">
    <name type="scientific">Gnomoniopsis smithogilvyi</name>
    <dbReference type="NCBI Taxonomy" id="1191159"/>
    <lineage>
        <taxon>Eukaryota</taxon>
        <taxon>Fungi</taxon>
        <taxon>Dikarya</taxon>
        <taxon>Ascomycota</taxon>
        <taxon>Pezizomycotina</taxon>
        <taxon>Sordariomycetes</taxon>
        <taxon>Sordariomycetidae</taxon>
        <taxon>Diaporthales</taxon>
        <taxon>Gnomoniaceae</taxon>
        <taxon>Gnomoniopsis</taxon>
    </lineage>
</organism>
<feature type="compositionally biased region" description="Polar residues" evidence="2">
    <location>
        <begin position="256"/>
        <end position="267"/>
    </location>
</feature>
<feature type="compositionally biased region" description="Low complexity" evidence="2">
    <location>
        <begin position="192"/>
        <end position="207"/>
    </location>
</feature>
<name>A0A9W9CSL6_9PEZI</name>
<sequence>MVNVVPLVEAEANGSQDPDQEQAEQQQQQQQQEQQGKQSHVQMSAGHSGQIQRILNSINKAWEIPDVNAFLAPANCPASWTERPAKALSKLANATQREHRDWALDLLQQNAGDSPLSKQIIESVLETARRQGKVSSARSIRTASPANPSSAGPQQKSLPPPPPPPLHPTPAPPPILRLRRSARTSHGPENPSSSLASLSSSHASSHSNLHRSVENQPDQGSEPEHPEVLAGRGRADSPDLTGGNSASSHRHYLTSPVPSSASQNLRRQSIVAAAKAAEMSTSASTNQHGTPPPDSSDPHGDSASYTRTKRKFDEFDKCMEGARDALNRNITHCKHEVNVHQAKKTALKYELQIQDPNNHAAAIDQIDTEINESQSTLTEAQRLLASLGRNIDGASPRARQALVECNHQKGLTHSTSHDDSALGDVSMLTSTTSPSDSDSHELSPPLPEHCSACLWARWMTAARARVQTQEKRMEDLQFRRDEEIKNRDDQAVRRQEATVELAELDGKIKDLEASISLAQDKLAGVERLCE</sequence>
<protein>
    <submittedName>
        <fullName evidence="3">Uncharacterized protein</fullName>
    </submittedName>
</protein>
<feature type="compositionally biased region" description="Low complexity" evidence="2">
    <location>
        <begin position="23"/>
        <end position="35"/>
    </location>
</feature>
<gene>
    <name evidence="3" type="ORF">N0V93_010292</name>
</gene>
<keyword evidence="4" id="KW-1185">Reference proteome</keyword>
<accession>A0A9W9CSL6</accession>
<evidence type="ECO:0000256" key="1">
    <source>
        <dbReference type="SAM" id="Coils"/>
    </source>
</evidence>
<feature type="compositionally biased region" description="Pro residues" evidence="2">
    <location>
        <begin position="158"/>
        <end position="175"/>
    </location>
</feature>
<evidence type="ECO:0000313" key="3">
    <source>
        <dbReference type="EMBL" id="KAJ4385231.1"/>
    </source>
</evidence>
<feature type="compositionally biased region" description="Polar residues" evidence="2">
    <location>
        <begin position="36"/>
        <end position="48"/>
    </location>
</feature>
<feature type="compositionally biased region" description="Polar residues" evidence="2">
    <location>
        <begin position="133"/>
        <end position="157"/>
    </location>
</feature>
<dbReference type="AlphaFoldDB" id="A0A9W9CSL6"/>
<keyword evidence="1" id="KW-0175">Coiled coil</keyword>
<feature type="region of interest" description="Disordered" evidence="2">
    <location>
        <begin position="1"/>
        <end position="48"/>
    </location>
</feature>
<evidence type="ECO:0000256" key="2">
    <source>
        <dbReference type="SAM" id="MobiDB-lite"/>
    </source>
</evidence>
<dbReference type="EMBL" id="JAPEVB010000008">
    <property type="protein sequence ID" value="KAJ4385231.1"/>
    <property type="molecule type" value="Genomic_DNA"/>
</dbReference>
<feature type="region of interest" description="Disordered" evidence="2">
    <location>
        <begin position="130"/>
        <end position="305"/>
    </location>
</feature>
<evidence type="ECO:0000313" key="4">
    <source>
        <dbReference type="Proteomes" id="UP001140453"/>
    </source>
</evidence>
<feature type="coiled-coil region" evidence="1">
    <location>
        <begin position="459"/>
        <end position="528"/>
    </location>
</feature>
<feature type="compositionally biased region" description="Low complexity" evidence="2">
    <location>
        <begin position="272"/>
        <end position="284"/>
    </location>
</feature>
<feature type="compositionally biased region" description="Basic and acidic residues" evidence="2">
    <location>
        <begin position="222"/>
        <end position="237"/>
    </location>
</feature>
<dbReference type="Proteomes" id="UP001140453">
    <property type="component" value="Unassembled WGS sequence"/>
</dbReference>
<proteinExistence type="predicted"/>